<evidence type="ECO:0000256" key="1">
    <source>
        <dbReference type="SAM" id="MobiDB-lite"/>
    </source>
</evidence>
<dbReference type="EMBL" id="CP011391">
    <property type="protein sequence ID" value="AMK54627.1"/>
    <property type="molecule type" value="Genomic_DNA"/>
</dbReference>
<accession>A0A140DVF0</accession>
<protein>
    <submittedName>
        <fullName evidence="2">Uncharacterized protein</fullName>
    </submittedName>
</protein>
<keyword evidence="3" id="KW-1185">Reference proteome</keyword>
<gene>
    <name evidence="2" type="ORF">AALO17_14930</name>
</gene>
<name>A0A140DVF0_9FIRM</name>
<sequence length="40" mass="4539">MDPGYLVDLLTAQANMNKRAREAEKKPKVRKATQADFDAF</sequence>
<organism evidence="2 3">
    <name type="scientific">Faecalibaculum rodentium</name>
    <dbReference type="NCBI Taxonomy" id="1702221"/>
    <lineage>
        <taxon>Bacteria</taxon>
        <taxon>Bacillati</taxon>
        <taxon>Bacillota</taxon>
        <taxon>Erysipelotrichia</taxon>
        <taxon>Erysipelotrichales</taxon>
        <taxon>Erysipelotrichaceae</taxon>
        <taxon>Faecalibaculum</taxon>
    </lineage>
</organism>
<feature type="region of interest" description="Disordered" evidence="1">
    <location>
        <begin position="18"/>
        <end position="40"/>
    </location>
</feature>
<evidence type="ECO:0000313" key="3">
    <source>
        <dbReference type="Proteomes" id="UP000069771"/>
    </source>
</evidence>
<dbReference type="STRING" id="1702221.AALO17_14930"/>
<proteinExistence type="predicted"/>
<dbReference type="Proteomes" id="UP000069771">
    <property type="component" value="Chromosome"/>
</dbReference>
<dbReference type="KEGG" id="fro:AALO17_14930"/>
<reference evidence="2 3" key="1">
    <citation type="journal article" date="2016" name="Gut Pathog.">
        <title>Whole genome sequencing of "Faecalibaculum rodentium" ALO17, isolated from C57BL/6J laboratory mouse feces.</title>
        <authorList>
            <person name="Lim S."/>
            <person name="Chang D.H."/>
            <person name="Ahn S."/>
            <person name="Kim B.C."/>
        </authorList>
    </citation>
    <scope>NUCLEOTIDE SEQUENCE [LARGE SCALE GENOMIC DNA]</scope>
    <source>
        <strain evidence="2 3">Alo17</strain>
    </source>
</reference>
<dbReference type="AlphaFoldDB" id="A0A140DVF0"/>
<evidence type="ECO:0000313" key="2">
    <source>
        <dbReference type="EMBL" id="AMK54627.1"/>
    </source>
</evidence>